<organism evidence="1 2">
    <name type="scientific">Pseudomonas chaetocerotis</name>
    <dbReference type="NCBI Taxonomy" id="2758695"/>
    <lineage>
        <taxon>Bacteria</taxon>
        <taxon>Pseudomonadati</taxon>
        <taxon>Pseudomonadota</taxon>
        <taxon>Gammaproteobacteria</taxon>
        <taxon>Pseudomonadales</taxon>
        <taxon>Pseudomonadaceae</taxon>
        <taxon>Pseudomonas</taxon>
    </lineage>
</organism>
<reference evidence="1" key="1">
    <citation type="submission" date="2020-07" db="EMBL/GenBank/DDBJ databases">
        <title>Pseudomonas chaetoceroseae sp. nov., a new member of the Pseudomonas oleovorans group isolated from a culture of Chaetoceros calcitrans.</title>
        <authorList>
            <person name="Girard L."/>
            <person name="Lood C."/>
            <person name="De Mot R."/>
            <person name="Baudart J."/>
        </authorList>
    </citation>
    <scope>NUCLEOTIDE SEQUENCE</scope>
    <source>
        <strain evidence="1">536</strain>
    </source>
</reference>
<dbReference type="EMBL" id="JACFYX010000025">
    <property type="protein sequence ID" value="MBG0837657.1"/>
    <property type="molecule type" value="Genomic_DNA"/>
</dbReference>
<comment type="caution">
    <text evidence="1">The sequence shown here is derived from an EMBL/GenBank/DDBJ whole genome shotgun (WGS) entry which is preliminary data.</text>
</comment>
<evidence type="ECO:0000313" key="1">
    <source>
        <dbReference type="EMBL" id="MBG0837657.1"/>
    </source>
</evidence>
<accession>A0A931GD04</accession>
<keyword evidence="2" id="KW-1185">Reference proteome</keyword>
<proteinExistence type="predicted"/>
<sequence length="382" mass="41821">MNARLYQVFSALRGVEPKARYLAYLMLERGLVADGEVWDGGVAKLAEAVGYSKTGVSQGLKALVSHRAFTKGKKKTLGRPVETYRLNIKFKAPKGLALSETVCLKILSSESGVFSQLSVTERCLLAQLWVASGETKGRPSTLVGASVLIRVSAVTLAEDVGLHESTVRRLLSMLDDEGFISCVNTDFPKGKILSKENVYFLLGPSTIKDFSVEHVSIMDIPGVLGWFAGNGGSGFDELRRVCGFNMSSAKHRYADLQLLRLDDAAFRRYLFICLCVALSSEIAEVEGELKRVIGGVLREFFHMDDIDSVIPSEGGLKDSSLIEVLLERVAIQLQGEVLQLFSTKGIFREESLLGVSCYPVGRPGMVRLQVNSIYSSHSALRE</sequence>
<dbReference type="RefSeq" id="WP_196476651.1">
    <property type="nucleotide sequence ID" value="NZ_JACFYX020000019.1"/>
</dbReference>
<dbReference type="Proteomes" id="UP000596932">
    <property type="component" value="Unassembled WGS sequence"/>
</dbReference>
<dbReference type="AlphaFoldDB" id="A0A931GD04"/>
<gene>
    <name evidence="1" type="ORF">H3221_21290</name>
</gene>
<evidence type="ECO:0000313" key="2">
    <source>
        <dbReference type="Proteomes" id="UP000596932"/>
    </source>
</evidence>
<protein>
    <submittedName>
        <fullName evidence="1">Uncharacterized protein</fullName>
    </submittedName>
</protein>
<name>A0A931GD04_9PSED</name>